<evidence type="ECO:0000256" key="4">
    <source>
        <dbReference type="SAM" id="SignalP"/>
    </source>
</evidence>
<dbReference type="AlphaFoldDB" id="A0A3S0JCP4"/>
<dbReference type="InterPro" id="IPR025645">
    <property type="entry name" value="DUF4349"/>
</dbReference>
<feature type="signal peptide" evidence="4">
    <location>
        <begin position="1"/>
        <end position="22"/>
    </location>
</feature>
<keyword evidence="4" id="KW-0732">Signal</keyword>
<keyword evidence="1" id="KW-0175">Coiled coil</keyword>
<feature type="chain" id="PRO_5018673859" evidence="4">
    <location>
        <begin position="23"/>
        <end position="300"/>
    </location>
</feature>
<accession>A0A3S0JCP4</accession>
<keyword evidence="3" id="KW-0812">Transmembrane</keyword>
<evidence type="ECO:0000313" key="7">
    <source>
        <dbReference type="Proteomes" id="UP000282184"/>
    </source>
</evidence>
<gene>
    <name evidence="6" type="ORF">EJV47_04825</name>
</gene>
<feature type="domain" description="DUF4349" evidence="5">
    <location>
        <begin position="79"/>
        <end position="286"/>
    </location>
</feature>
<dbReference type="EMBL" id="RXOF01000002">
    <property type="protein sequence ID" value="RTQ52344.1"/>
    <property type="molecule type" value="Genomic_DNA"/>
</dbReference>
<evidence type="ECO:0000256" key="2">
    <source>
        <dbReference type="SAM" id="MobiDB-lite"/>
    </source>
</evidence>
<comment type="caution">
    <text evidence="6">The sequence shown here is derived from an EMBL/GenBank/DDBJ whole genome shotgun (WGS) entry which is preliminary data.</text>
</comment>
<evidence type="ECO:0000313" key="6">
    <source>
        <dbReference type="EMBL" id="RTQ52344.1"/>
    </source>
</evidence>
<keyword evidence="7" id="KW-1185">Reference proteome</keyword>
<feature type="transmembrane region" description="Helical" evidence="3">
    <location>
        <begin position="265"/>
        <end position="286"/>
    </location>
</feature>
<proteinExistence type="predicted"/>
<dbReference type="Proteomes" id="UP000282184">
    <property type="component" value="Unassembled WGS sequence"/>
</dbReference>
<dbReference type="PROSITE" id="PS51257">
    <property type="entry name" value="PROKAR_LIPOPROTEIN"/>
    <property type="match status" value="1"/>
</dbReference>
<keyword evidence="3" id="KW-0472">Membrane</keyword>
<dbReference type="Pfam" id="PF14257">
    <property type="entry name" value="DUF4349"/>
    <property type="match status" value="1"/>
</dbReference>
<feature type="region of interest" description="Disordered" evidence="2">
    <location>
        <begin position="49"/>
        <end position="71"/>
    </location>
</feature>
<dbReference type="RefSeq" id="WP_126692001.1">
    <property type="nucleotide sequence ID" value="NZ_RXOF01000002.1"/>
</dbReference>
<evidence type="ECO:0000256" key="3">
    <source>
        <dbReference type="SAM" id="Phobius"/>
    </source>
</evidence>
<evidence type="ECO:0000259" key="5">
    <source>
        <dbReference type="Pfam" id="PF14257"/>
    </source>
</evidence>
<organism evidence="6 7">
    <name type="scientific">Hymenobacter gummosus</name>
    <dbReference type="NCBI Taxonomy" id="1776032"/>
    <lineage>
        <taxon>Bacteria</taxon>
        <taxon>Pseudomonadati</taxon>
        <taxon>Bacteroidota</taxon>
        <taxon>Cytophagia</taxon>
        <taxon>Cytophagales</taxon>
        <taxon>Hymenobacteraceae</taxon>
        <taxon>Hymenobacter</taxon>
    </lineage>
</organism>
<protein>
    <submittedName>
        <fullName evidence="6">DUF4349 domain-containing protein</fullName>
    </submittedName>
</protein>
<keyword evidence="3" id="KW-1133">Transmembrane helix</keyword>
<sequence>MNKITGAFVWLALLLGSCSSKKQEAGEAVADQAVTLAAPALEYAPAANASGASADAEQPETLANGSSGPAAVPVNPAARQLIYRADVDIKVRDLARTVTRVDSIVRRSGSWVGAAAQTRSDEEWRQEMTIRVRPEKFTGLLSGLSTLGTVERKSLTSDDVTAEHADVAARLRTKRALEQRYIGLLGQAKKVSEVLEIEAKIGQVREEIESAESRFKALNDQVAYSTITLKLYQPLALPTPGAPVLSFGSRVAEAFYGGWEFVTNLFIGLIYLWPLLILLGIGLWLLRRWRQRRVQPRAEA</sequence>
<evidence type="ECO:0000256" key="1">
    <source>
        <dbReference type="SAM" id="Coils"/>
    </source>
</evidence>
<reference evidence="6 7" key="1">
    <citation type="submission" date="2018-12" db="EMBL/GenBank/DDBJ databases">
        <title>Hymenobacter gummosus sp. nov., isolated from a spring.</title>
        <authorList>
            <person name="Nie L."/>
        </authorList>
    </citation>
    <scope>NUCLEOTIDE SEQUENCE [LARGE SCALE GENOMIC DNA]</scope>
    <source>
        <strain evidence="6 7">KCTC 52166</strain>
    </source>
</reference>
<feature type="coiled-coil region" evidence="1">
    <location>
        <begin position="194"/>
        <end position="221"/>
    </location>
</feature>
<dbReference type="OrthoDB" id="5381491at2"/>
<name>A0A3S0JCP4_9BACT</name>